<comment type="caution">
    <text evidence="1">The sequence shown here is derived from an EMBL/GenBank/DDBJ whole genome shotgun (WGS) entry which is preliminary data.</text>
</comment>
<protein>
    <submittedName>
        <fullName evidence="1">Uncharacterized protein</fullName>
    </submittedName>
</protein>
<reference evidence="1 2" key="1">
    <citation type="submission" date="2018-07" db="EMBL/GenBank/DDBJ databases">
        <title>Genomic Encyclopedia of Type Strains, Phase IV (KMG-IV): sequencing the most valuable type-strain genomes for metagenomic binning, comparative biology and taxonomic classification.</title>
        <authorList>
            <person name="Goeker M."/>
        </authorList>
    </citation>
    <scope>NUCLEOTIDE SEQUENCE [LARGE SCALE GENOMIC DNA]</scope>
    <source>
        <strain evidence="1 2">DSM 44290</strain>
    </source>
</reference>
<accession>A0A370I2J9</accession>
<evidence type="ECO:0000313" key="2">
    <source>
        <dbReference type="Proteomes" id="UP000254869"/>
    </source>
</evidence>
<dbReference type="EMBL" id="QQBC01000007">
    <property type="protein sequence ID" value="RDI64790.1"/>
    <property type="molecule type" value="Genomic_DNA"/>
</dbReference>
<dbReference type="AlphaFoldDB" id="A0A370I2J9"/>
<keyword evidence="2" id="KW-1185">Reference proteome</keyword>
<gene>
    <name evidence="1" type="ORF">DFR76_107166</name>
</gene>
<name>A0A370I2J9_9NOCA</name>
<organism evidence="1 2">
    <name type="scientific">Nocardia pseudobrasiliensis</name>
    <dbReference type="NCBI Taxonomy" id="45979"/>
    <lineage>
        <taxon>Bacteria</taxon>
        <taxon>Bacillati</taxon>
        <taxon>Actinomycetota</taxon>
        <taxon>Actinomycetes</taxon>
        <taxon>Mycobacteriales</taxon>
        <taxon>Nocardiaceae</taxon>
        <taxon>Nocardia</taxon>
    </lineage>
</organism>
<dbReference type="Proteomes" id="UP000254869">
    <property type="component" value="Unassembled WGS sequence"/>
</dbReference>
<evidence type="ECO:0000313" key="1">
    <source>
        <dbReference type="EMBL" id="RDI64790.1"/>
    </source>
</evidence>
<proteinExistence type="predicted"/>
<sequence>MLHIDQTADFGNALLAGDNSRAAAAFDENMAHMMHVADTLSQGIITQFPDAF</sequence>